<feature type="transmembrane region" description="Helical" evidence="1">
    <location>
        <begin position="168"/>
        <end position="192"/>
    </location>
</feature>
<name>A0ABW2EJ06_9BACI</name>
<dbReference type="RefSeq" id="WP_204708238.1">
    <property type="nucleotide sequence ID" value="NZ_JBHSZV010000025.1"/>
</dbReference>
<reference evidence="3" key="1">
    <citation type="journal article" date="2019" name="Int. J. Syst. Evol. Microbiol.">
        <title>The Global Catalogue of Microorganisms (GCM) 10K type strain sequencing project: providing services to taxonomists for standard genome sequencing and annotation.</title>
        <authorList>
            <consortium name="The Broad Institute Genomics Platform"/>
            <consortium name="The Broad Institute Genome Sequencing Center for Infectious Disease"/>
            <person name="Wu L."/>
            <person name="Ma J."/>
        </authorList>
    </citation>
    <scope>NUCLEOTIDE SEQUENCE [LARGE SCALE GENOMIC DNA]</scope>
    <source>
        <strain evidence="3">CGMCC 4.1621</strain>
    </source>
</reference>
<feature type="transmembrane region" description="Helical" evidence="1">
    <location>
        <begin position="138"/>
        <end position="156"/>
    </location>
</feature>
<keyword evidence="1" id="KW-0472">Membrane</keyword>
<dbReference type="InterPro" id="IPR011737">
    <property type="entry name" value="CHP02206_TP0381"/>
</dbReference>
<evidence type="ECO:0000313" key="2">
    <source>
        <dbReference type="EMBL" id="MFC7062309.1"/>
    </source>
</evidence>
<protein>
    <submittedName>
        <fullName evidence="2">TIGR02206 family membrane protein</fullName>
    </submittedName>
</protein>
<proteinExistence type="predicted"/>
<gene>
    <name evidence="2" type="ORF">ACFQIC_10610</name>
</gene>
<sequence length="245" mass="28490">MSQWFGPSSKYSFEIFGFSHLVMLTLFCLSFIYLLFYSSHFKRGTRAHELIRWTLLILLVISELSYQIWAVTHDLFSSIEHLPLHLCGIASIFGVISLLTYNKKLIQYNFFIGIIPAVVALITPEIPHGYEHFRYWKFFIHHMAIPWTSLFLILTTKVSINWRVMSETYCYLVIYALIIGGFNSIFGTNYLYLAHPPAAVTILSYLEVGVGYHLNLGFLAFSIFIILLMLYKWIECVRRSEKDGI</sequence>
<organism evidence="2 3">
    <name type="scientific">Halobacillus seohaensis</name>
    <dbReference type="NCBI Taxonomy" id="447421"/>
    <lineage>
        <taxon>Bacteria</taxon>
        <taxon>Bacillati</taxon>
        <taxon>Bacillota</taxon>
        <taxon>Bacilli</taxon>
        <taxon>Bacillales</taxon>
        <taxon>Bacillaceae</taxon>
        <taxon>Halobacillus</taxon>
    </lineage>
</organism>
<evidence type="ECO:0000313" key="3">
    <source>
        <dbReference type="Proteomes" id="UP001596410"/>
    </source>
</evidence>
<comment type="caution">
    <text evidence="2">The sequence shown here is derived from an EMBL/GenBank/DDBJ whole genome shotgun (WGS) entry which is preliminary data.</text>
</comment>
<dbReference type="EMBL" id="JBHSZV010000025">
    <property type="protein sequence ID" value="MFC7062309.1"/>
    <property type="molecule type" value="Genomic_DNA"/>
</dbReference>
<keyword evidence="1" id="KW-1133">Transmembrane helix</keyword>
<feature type="transmembrane region" description="Helical" evidence="1">
    <location>
        <begin position="212"/>
        <end position="231"/>
    </location>
</feature>
<feature type="transmembrane region" description="Helical" evidence="1">
    <location>
        <begin position="108"/>
        <end position="126"/>
    </location>
</feature>
<keyword evidence="1" id="KW-0812">Transmembrane</keyword>
<accession>A0ABW2EJ06</accession>
<feature type="transmembrane region" description="Helical" evidence="1">
    <location>
        <begin position="82"/>
        <end position="101"/>
    </location>
</feature>
<feature type="transmembrane region" description="Helical" evidence="1">
    <location>
        <begin position="15"/>
        <end position="38"/>
    </location>
</feature>
<dbReference type="Pfam" id="PF14808">
    <property type="entry name" value="TMEM164"/>
    <property type="match status" value="1"/>
</dbReference>
<dbReference type="Proteomes" id="UP001596410">
    <property type="component" value="Unassembled WGS sequence"/>
</dbReference>
<dbReference type="NCBIfam" id="TIGR02206">
    <property type="entry name" value="intg_mem_TP0381"/>
    <property type="match status" value="1"/>
</dbReference>
<evidence type="ECO:0000256" key="1">
    <source>
        <dbReference type="SAM" id="Phobius"/>
    </source>
</evidence>
<feature type="transmembrane region" description="Helical" evidence="1">
    <location>
        <begin position="50"/>
        <end position="70"/>
    </location>
</feature>
<keyword evidence="3" id="KW-1185">Reference proteome</keyword>